<keyword evidence="1" id="KW-1133">Transmembrane helix</keyword>
<evidence type="ECO:0000256" key="1">
    <source>
        <dbReference type="SAM" id="Phobius"/>
    </source>
</evidence>
<keyword evidence="1" id="KW-0472">Membrane</keyword>
<gene>
    <name evidence="2" type="ORF">A2164_01755</name>
</gene>
<dbReference type="Proteomes" id="UP000176317">
    <property type="component" value="Unassembled WGS sequence"/>
</dbReference>
<protein>
    <submittedName>
        <fullName evidence="2">Uncharacterized protein</fullName>
    </submittedName>
</protein>
<evidence type="ECO:0000313" key="2">
    <source>
        <dbReference type="EMBL" id="OGD86611.1"/>
    </source>
</evidence>
<proteinExistence type="predicted"/>
<dbReference type="EMBL" id="MFAT01000024">
    <property type="protein sequence ID" value="OGD86611.1"/>
    <property type="molecule type" value="Genomic_DNA"/>
</dbReference>
<evidence type="ECO:0000313" key="3">
    <source>
        <dbReference type="Proteomes" id="UP000176317"/>
    </source>
</evidence>
<accession>A0A1F5G418</accession>
<keyword evidence="1" id="KW-0812">Transmembrane</keyword>
<organism evidence="2 3">
    <name type="scientific">Candidatus Curtissbacteria bacterium RBG_13_35_7</name>
    <dbReference type="NCBI Taxonomy" id="1797705"/>
    <lineage>
        <taxon>Bacteria</taxon>
        <taxon>Candidatus Curtissiibacteriota</taxon>
    </lineage>
</organism>
<sequence>MKQNGFGLLLIILLTLAIFIILFASSKLILPNKETLEYKEKVTEDAQDTVDKYQQKSIERQTIELDY</sequence>
<name>A0A1F5G418_9BACT</name>
<comment type="caution">
    <text evidence="2">The sequence shown here is derived from an EMBL/GenBank/DDBJ whole genome shotgun (WGS) entry which is preliminary data.</text>
</comment>
<feature type="transmembrane region" description="Helical" evidence="1">
    <location>
        <begin position="6"/>
        <end position="30"/>
    </location>
</feature>
<reference evidence="2 3" key="1">
    <citation type="journal article" date="2016" name="Nat. Commun.">
        <title>Thousands of microbial genomes shed light on interconnected biogeochemical processes in an aquifer system.</title>
        <authorList>
            <person name="Anantharaman K."/>
            <person name="Brown C.T."/>
            <person name="Hug L.A."/>
            <person name="Sharon I."/>
            <person name="Castelle C.J."/>
            <person name="Probst A.J."/>
            <person name="Thomas B.C."/>
            <person name="Singh A."/>
            <person name="Wilkins M.J."/>
            <person name="Karaoz U."/>
            <person name="Brodie E.L."/>
            <person name="Williams K.H."/>
            <person name="Hubbard S.S."/>
            <person name="Banfield J.F."/>
        </authorList>
    </citation>
    <scope>NUCLEOTIDE SEQUENCE [LARGE SCALE GENOMIC DNA]</scope>
</reference>
<dbReference type="AlphaFoldDB" id="A0A1F5G418"/>